<dbReference type="GO" id="GO:0009785">
    <property type="term" value="P:blue light signaling pathway"/>
    <property type="evidence" value="ECO:0007669"/>
    <property type="project" value="InterPro"/>
</dbReference>
<proteinExistence type="predicted"/>
<accession>A0AA88DRK7</accession>
<dbReference type="InterPro" id="IPR040374">
    <property type="entry name" value="BIC"/>
</dbReference>
<feature type="region of interest" description="Disordered" evidence="1">
    <location>
        <begin position="126"/>
        <end position="146"/>
    </location>
</feature>
<reference evidence="2" key="1">
    <citation type="submission" date="2023-07" db="EMBL/GenBank/DDBJ databases">
        <title>draft genome sequence of fig (Ficus carica).</title>
        <authorList>
            <person name="Takahashi T."/>
            <person name="Nishimura K."/>
        </authorList>
    </citation>
    <scope>NUCLEOTIDE SEQUENCE</scope>
</reference>
<protein>
    <recommendedName>
        <fullName evidence="4">Protein BIC1</fullName>
    </recommendedName>
</protein>
<dbReference type="AlphaFoldDB" id="A0AA88DRK7"/>
<sequence length="146" mass="16933">MEDSPKKMRFSHIACQKPSSNPDQVPGFSCKPNIPSSPTNSSDTSYHHHHHHHHEDVQIMREQKDQCSGRDRLKRHREEVADRVVVPDRWGKEELMKDWIDYSSFDKLLAPNGIRSAREALVMEARRRQAGSPTTAPQRLRIESRC</sequence>
<dbReference type="CDD" id="cd22645">
    <property type="entry name" value="BIC1_CID"/>
    <property type="match status" value="1"/>
</dbReference>
<evidence type="ECO:0000313" key="3">
    <source>
        <dbReference type="Proteomes" id="UP001187192"/>
    </source>
</evidence>
<comment type="caution">
    <text evidence="2">The sequence shown here is derived from an EMBL/GenBank/DDBJ whole genome shotgun (WGS) entry which is preliminary data.</text>
</comment>
<keyword evidence="3" id="KW-1185">Reference proteome</keyword>
<dbReference type="Proteomes" id="UP001187192">
    <property type="component" value="Unassembled WGS sequence"/>
</dbReference>
<dbReference type="PANTHER" id="PTHR34207:SF17">
    <property type="entry name" value="PROTEIN BIC2"/>
    <property type="match status" value="1"/>
</dbReference>
<evidence type="ECO:0000256" key="1">
    <source>
        <dbReference type="SAM" id="MobiDB-lite"/>
    </source>
</evidence>
<feature type="compositionally biased region" description="Basic and acidic residues" evidence="1">
    <location>
        <begin position="54"/>
        <end position="74"/>
    </location>
</feature>
<feature type="region of interest" description="Disordered" evidence="1">
    <location>
        <begin position="1"/>
        <end position="74"/>
    </location>
</feature>
<dbReference type="PANTHER" id="PTHR34207">
    <property type="entry name" value="PROTEIN BIC1"/>
    <property type="match status" value="1"/>
</dbReference>
<evidence type="ECO:0000313" key="2">
    <source>
        <dbReference type="EMBL" id="GMN60223.1"/>
    </source>
</evidence>
<dbReference type="EMBL" id="BTGU01000096">
    <property type="protein sequence ID" value="GMN60223.1"/>
    <property type="molecule type" value="Genomic_DNA"/>
</dbReference>
<name>A0AA88DRK7_FICCA</name>
<evidence type="ECO:0008006" key="4">
    <source>
        <dbReference type="Google" id="ProtNLM"/>
    </source>
</evidence>
<feature type="compositionally biased region" description="Polar residues" evidence="1">
    <location>
        <begin position="34"/>
        <end position="44"/>
    </location>
</feature>
<gene>
    <name evidence="2" type="ORF">TIFTF001_029330</name>
</gene>
<organism evidence="2 3">
    <name type="scientific">Ficus carica</name>
    <name type="common">Common fig</name>
    <dbReference type="NCBI Taxonomy" id="3494"/>
    <lineage>
        <taxon>Eukaryota</taxon>
        <taxon>Viridiplantae</taxon>
        <taxon>Streptophyta</taxon>
        <taxon>Embryophyta</taxon>
        <taxon>Tracheophyta</taxon>
        <taxon>Spermatophyta</taxon>
        <taxon>Magnoliopsida</taxon>
        <taxon>eudicotyledons</taxon>
        <taxon>Gunneridae</taxon>
        <taxon>Pentapetalae</taxon>
        <taxon>rosids</taxon>
        <taxon>fabids</taxon>
        <taxon>Rosales</taxon>
        <taxon>Moraceae</taxon>
        <taxon>Ficeae</taxon>
        <taxon>Ficus</taxon>
    </lineage>
</organism>